<evidence type="ECO:0000256" key="1">
    <source>
        <dbReference type="ARBA" id="ARBA00008390"/>
    </source>
</evidence>
<evidence type="ECO:0000313" key="5">
    <source>
        <dbReference type="Proteomes" id="UP000050794"/>
    </source>
</evidence>
<accession>A0A183V1T3</accession>
<comment type="similarity">
    <text evidence="1">Belongs to the calycin superfamily. Fatty-acid binding protein (FABP) family.</text>
</comment>
<dbReference type="WBParaSite" id="TCNE_0001470301-mRNA-1">
    <property type="protein sequence ID" value="TCNE_0001470301-mRNA-1"/>
    <property type="gene ID" value="TCNE_0001470301"/>
</dbReference>
<evidence type="ECO:0000313" key="4">
    <source>
        <dbReference type="EMBL" id="VDM46024.1"/>
    </source>
</evidence>
<dbReference type="AlphaFoldDB" id="A0A183V1T3"/>
<sequence length="201" mass="23317">MRPPMLFVVAYSPARRDYSSSTTLTVIKFAEGNVYNIVTFMRLMCEQFIGGEYQQDGAENLSEYLTAKGRSFLRIRTPWLVRKLIDNKLSNHYFKLTRANDDGTYNIVLGSAKGKLEYQFKFDDPIIAIGYNGKKHKITFSMVDGKLVEKHEHLEGDRKGEDNDITEWKFDGDQLIAVSITLQKKSALEVFNNFWRRFDYV</sequence>
<reference evidence="6" key="1">
    <citation type="submission" date="2016-06" db="UniProtKB">
        <authorList>
            <consortium name="WormBaseParasite"/>
        </authorList>
    </citation>
    <scope>IDENTIFICATION</scope>
</reference>
<dbReference type="Gene3D" id="2.40.128.20">
    <property type="match status" value="1"/>
</dbReference>
<dbReference type="PANTHER" id="PTHR22725:SF9">
    <property type="entry name" value="FATTY ACID-BINDING PROTEIN HOMOLOG 3"/>
    <property type="match status" value="1"/>
</dbReference>
<reference evidence="4 5" key="2">
    <citation type="submission" date="2018-11" db="EMBL/GenBank/DDBJ databases">
        <authorList>
            <consortium name="Pathogen Informatics"/>
        </authorList>
    </citation>
    <scope>NUCLEOTIDE SEQUENCE [LARGE SCALE GENOMIC DNA]</scope>
</reference>
<dbReference type="EMBL" id="UYWY01022399">
    <property type="protein sequence ID" value="VDM46024.1"/>
    <property type="molecule type" value="Genomic_DNA"/>
</dbReference>
<dbReference type="SUPFAM" id="SSF50814">
    <property type="entry name" value="Lipocalins"/>
    <property type="match status" value="1"/>
</dbReference>
<dbReference type="InterPro" id="IPR040094">
    <property type="entry name" value="Lbp1-4"/>
</dbReference>
<evidence type="ECO:0000256" key="3">
    <source>
        <dbReference type="ARBA" id="ARBA00023121"/>
    </source>
</evidence>
<organism evidence="5 6">
    <name type="scientific">Toxocara canis</name>
    <name type="common">Canine roundworm</name>
    <dbReference type="NCBI Taxonomy" id="6265"/>
    <lineage>
        <taxon>Eukaryota</taxon>
        <taxon>Metazoa</taxon>
        <taxon>Ecdysozoa</taxon>
        <taxon>Nematoda</taxon>
        <taxon>Chromadorea</taxon>
        <taxon>Rhabditida</taxon>
        <taxon>Spirurina</taxon>
        <taxon>Ascaridomorpha</taxon>
        <taxon>Ascaridoidea</taxon>
        <taxon>Toxocaridae</taxon>
        <taxon>Toxocara</taxon>
    </lineage>
</organism>
<evidence type="ECO:0000256" key="2">
    <source>
        <dbReference type="ARBA" id="ARBA00022448"/>
    </source>
</evidence>
<gene>
    <name evidence="4" type="ORF">TCNE_LOCUS14703</name>
</gene>
<keyword evidence="2" id="KW-0813">Transport</keyword>
<proteinExistence type="inferred from homology"/>
<evidence type="ECO:0000313" key="6">
    <source>
        <dbReference type="WBParaSite" id="TCNE_0001470301-mRNA-1"/>
    </source>
</evidence>
<keyword evidence="5" id="KW-1185">Reference proteome</keyword>
<dbReference type="PANTHER" id="PTHR22725">
    <property type="entry name" value="FATTY ACID-BINDING PROTEIN HOMOLOG 1-RELATED-RELATED"/>
    <property type="match status" value="1"/>
</dbReference>
<keyword evidence="3" id="KW-0446">Lipid-binding</keyword>
<dbReference type="GO" id="GO:0008289">
    <property type="term" value="F:lipid binding"/>
    <property type="evidence" value="ECO:0007669"/>
    <property type="project" value="UniProtKB-KW"/>
</dbReference>
<name>A0A183V1T3_TOXCA</name>
<dbReference type="InterPro" id="IPR012674">
    <property type="entry name" value="Calycin"/>
</dbReference>
<protein>
    <submittedName>
        <fullName evidence="6">FABP domain-containing protein</fullName>
    </submittedName>
</protein>
<dbReference type="Proteomes" id="UP000050794">
    <property type="component" value="Unassembled WGS sequence"/>
</dbReference>